<evidence type="ECO:0008006" key="4">
    <source>
        <dbReference type="Google" id="ProtNLM"/>
    </source>
</evidence>
<accession>A0ABV6AI46</accession>
<feature type="transmembrane region" description="Helical" evidence="1">
    <location>
        <begin position="122"/>
        <end position="145"/>
    </location>
</feature>
<protein>
    <recommendedName>
        <fullName evidence="4">O-antigen ligase domain-containing protein</fullName>
    </recommendedName>
</protein>
<keyword evidence="1" id="KW-1133">Transmembrane helix</keyword>
<evidence type="ECO:0000256" key="1">
    <source>
        <dbReference type="SAM" id="Phobius"/>
    </source>
</evidence>
<gene>
    <name evidence="2" type="ORF">ACFFP0_15590</name>
</gene>
<feature type="transmembrane region" description="Helical" evidence="1">
    <location>
        <begin position="37"/>
        <end position="56"/>
    </location>
</feature>
<feature type="transmembrane region" description="Helical" evidence="1">
    <location>
        <begin position="253"/>
        <end position="271"/>
    </location>
</feature>
<proteinExistence type="predicted"/>
<organism evidence="2 3">
    <name type="scientific">Rhizobium puerariae</name>
    <dbReference type="NCBI Taxonomy" id="1585791"/>
    <lineage>
        <taxon>Bacteria</taxon>
        <taxon>Pseudomonadati</taxon>
        <taxon>Pseudomonadota</taxon>
        <taxon>Alphaproteobacteria</taxon>
        <taxon>Hyphomicrobiales</taxon>
        <taxon>Rhizobiaceae</taxon>
        <taxon>Rhizobium/Agrobacterium group</taxon>
        <taxon>Rhizobium</taxon>
    </lineage>
</organism>
<feature type="transmembrane region" description="Helical" evidence="1">
    <location>
        <begin position="376"/>
        <end position="395"/>
    </location>
</feature>
<name>A0ABV6AI46_9HYPH</name>
<reference evidence="2 3" key="1">
    <citation type="submission" date="2024-09" db="EMBL/GenBank/DDBJ databases">
        <authorList>
            <person name="Sun Q."/>
            <person name="Mori K."/>
        </authorList>
    </citation>
    <scope>NUCLEOTIDE SEQUENCE [LARGE SCALE GENOMIC DNA]</scope>
    <source>
        <strain evidence="2 3">TBRC 4938</strain>
    </source>
</reference>
<evidence type="ECO:0000313" key="2">
    <source>
        <dbReference type="EMBL" id="MFB9950281.1"/>
    </source>
</evidence>
<evidence type="ECO:0000313" key="3">
    <source>
        <dbReference type="Proteomes" id="UP001589692"/>
    </source>
</evidence>
<feature type="transmembrane region" description="Helical" evidence="1">
    <location>
        <begin position="351"/>
        <end position="370"/>
    </location>
</feature>
<dbReference type="Proteomes" id="UP001589692">
    <property type="component" value="Unassembled WGS sequence"/>
</dbReference>
<feature type="transmembrane region" description="Helical" evidence="1">
    <location>
        <begin position="216"/>
        <end position="241"/>
    </location>
</feature>
<keyword evidence="1" id="KW-0812">Transmembrane</keyword>
<dbReference type="EMBL" id="JBHMAA010000016">
    <property type="protein sequence ID" value="MFB9950281.1"/>
    <property type="molecule type" value="Genomic_DNA"/>
</dbReference>
<feature type="transmembrane region" description="Helical" evidence="1">
    <location>
        <begin position="68"/>
        <end position="87"/>
    </location>
</feature>
<keyword evidence="1" id="KW-0472">Membrane</keyword>
<feature type="transmembrane region" description="Helical" evidence="1">
    <location>
        <begin position="321"/>
        <end position="344"/>
    </location>
</feature>
<comment type="caution">
    <text evidence="2">The sequence shown here is derived from an EMBL/GenBank/DDBJ whole genome shotgun (WGS) entry which is preliminary data.</text>
</comment>
<feature type="transmembrane region" description="Helical" evidence="1">
    <location>
        <begin position="93"/>
        <end position="110"/>
    </location>
</feature>
<sequence length="421" mass="45639">MGISAVEKFLLSVMALAVLCLRPSVIGEVYSIFSLALLLGAATALFGVSLSTGRVLVPERFAVINITLIYLISLYVLTRTILFMPAIDATDETKAFMIISGFLLAVLLVISNRAYATTFFDALAILVIASSISLTITMVLLLAGIPAYQLTIGKIAYTYANRGDFAFPFTFLYNEVSTPFGVIPRLSGVFREPGIFPLYGCWAAAYAYRRGWPTPIWLVCLFATAACLSSIGAPLALYTGAMIVMIRAGIKPLPALLLLLVVGLLTWQILYTSEYLDLQSKVNSGSGSFEERMYLAEAAFDASNVIFGDGYGFSIFTTGPISLVAAIRVFGLVFFVGFLICYALAAVDLKLWMTGLVPPILGVVFTQPVFREPGFMIMLFSGIVFIASKPSFSALPSRRDPVARTGAFRLKNPLLENPLGR</sequence>
<keyword evidence="3" id="KW-1185">Reference proteome</keyword>
<dbReference type="RefSeq" id="WP_377262395.1">
    <property type="nucleotide sequence ID" value="NZ_JBHMAA010000016.1"/>
</dbReference>